<reference evidence="3 4" key="1">
    <citation type="journal article" date="2020" name="ISME J.">
        <title>Uncovering the hidden diversity of litter-decomposition mechanisms in mushroom-forming fungi.</title>
        <authorList>
            <person name="Floudas D."/>
            <person name="Bentzer J."/>
            <person name="Ahren D."/>
            <person name="Johansson T."/>
            <person name="Persson P."/>
            <person name="Tunlid A."/>
        </authorList>
    </citation>
    <scope>NUCLEOTIDE SEQUENCE [LARGE SCALE GENOMIC DNA]</scope>
    <source>
        <strain evidence="3 4">CBS 406.79</strain>
    </source>
</reference>
<dbReference type="Pfam" id="PF20149">
    <property type="entry name" value="DUF6532"/>
    <property type="match status" value="1"/>
</dbReference>
<sequence length="503" mass="55380">MPATRKCAKPSSKPPSKPPSSHSHFVGNKKSKPDPLAVIVPEASSTSEDKGLSVYLKTLVQSAPRPESALKQAHIVSAHNDAAPPQSEIPLVPQNDMGQNGLPQNGAPVPPKVPLNKDEAGFLSDVEDDVIPQVATIGEDEEEVEDDDGDELSDIAPGDNNTLLTQDVTQNISPKKLKQGAGSQKILKTDFEYIPLALFAKRCTRLATCIINMFPEDPNFAVDLFSSELVRLSEEGRGDEMIAALDKVSKNVCTRDRLLRFMSYGISAVRFDIGKEARTRTSQYFDIPGVHSPNEIVEYFASDVNWLLGDRRYHHGQLDLKGRTSNNMPFRTPNISSTLRGYLIENKTKQDRLLVAYLKRIRRIPLPLIGMVTVLIGHVLQEYASGRRVETYISVNNLASHYRAVIITLRELEKKAPVFTEVLQTELYKDMMTAGPEVVPPQTYNYTDLDAVALAEQRKQEGMRSSRLLAESLLRASSTSSSAGASNQGDSGDDMNSAETFTA</sequence>
<evidence type="ECO:0000313" key="3">
    <source>
        <dbReference type="EMBL" id="KAF5343520.1"/>
    </source>
</evidence>
<comment type="caution">
    <text evidence="3">The sequence shown here is derived from an EMBL/GenBank/DDBJ whole genome shotgun (WGS) entry which is preliminary data.</text>
</comment>
<name>A0A8H5CKP6_9AGAR</name>
<evidence type="ECO:0000313" key="4">
    <source>
        <dbReference type="Proteomes" id="UP000518752"/>
    </source>
</evidence>
<accession>A0A8H5CKP6</accession>
<dbReference type="AlphaFoldDB" id="A0A8H5CKP6"/>
<feature type="compositionally biased region" description="Low complexity" evidence="1">
    <location>
        <begin position="477"/>
        <end position="486"/>
    </location>
</feature>
<keyword evidence="4" id="KW-1185">Reference proteome</keyword>
<feature type="region of interest" description="Disordered" evidence="1">
    <location>
        <begin position="1"/>
        <end position="52"/>
    </location>
</feature>
<evidence type="ECO:0000256" key="1">
    <source>
        <dbReference type="SAM" id="MobiDB-lite"/>
    </source>
</evidence>
<proteinExistence type="predicted"/>
<dbReference type="OrthoDB" id="3056889at2759"/>
<dbReference type="Proteomes" id="UP000518752">
    <property type="component" value="Unassembled WGS sequence"/>
</dbReference>
<evidence type="ECO:0000259" key="2">
    <source>
        <dbReference type="Pfam" id="PF20149"/>
    </source>
</evidence>
<dbReference type="InterPro" id="IPR045341">
    <property type="entry name" value="DUF6532"/>
</dbReference>
<dbReference type="EMBL" id="JAACJN010000447">
    <property type="protein sequence ID" value="KAF5343520.1"/>
    <property type="molecule type" value="Genomic_DNA"/>
</dbReference>
<feature type="region of interest" description="Disordered" evidence="1">
    <location>
        <begin position="477"/>
        <end position="503"/>
    </location>
</feature>
<gene>
    <name evidence="3" type="ORF">D9757_014938</name>
</gene>
<feature type="domain" description="DUF6532" evidence="2">
    <location>
        <begin position="200"/>
        <end position="411"/>
    </location>
</feature>
<protein>
    <recommendedName>
        <fullName evidence="2">DUF6532 domain-containing protein</fullName>
    </recommendedName>
</protein>
<organism evidence="3 4">
    <name type="scientific">Collybiopsis confluens</name>
    <dbReference type="NCBI Taxonomy" id="2823264"/>
    <lineage>
        <taxon>Eukaryota</taxon>
        <taxon>Fungi</taxon>
        <taxon>Dikarya</taxon>
        <taxon>Basidiomycota</taxon>
        <taxon>Agaricomycotina</taxon>
        <taxon>Agaricomycetes</taxon>
        <taxon>Agaricomycetidae</taxon>
        <taxon>Agaricales</taxon>
        <taxon>Marasmiineae</taxon>
        <taxon>Omphalotaceae</taxon>
        <taxon>Collybiopsis</taxon>
    </lineage>
</organism>